<evidence type="ECO:0000256" key="12">
    <source>
        <dbReference type="ARBA" id="ARBA00022989"/>
    </source>
</evidence>
<dbReference type="InterPro" id="IPR036890">
    <property type="entry name" value="HATPase_C_sf"/>
</dbReference>
<feature type="domain" description="PAS" evidence="15">
    <location>
        <begin position="381"/>
        <end position="451"/>
    </location>
</feature>
<dbReference type="SMART" id="SM00086">
    <property type="entry name" value="PAC"/>
    <property type="match status" value="4"/>
</dbReference>
<keyword evidence="10" id="KW-0547">Nucleotide-binding</keyword>
<keyword evidence="5" id="KW-0997">Cell inner membrane</keyword>
<dbReference type="InterPro" id="IPR035965">
    <property type="entry name" value="PAS-like_dom_sf"/>
</dbReference>
<dbReference type="InterPro" id="IPR000700">
    <property type="entry name" value="PAS-assoc_C"/>
</dbReference>
<dbReference type="SUPFAM" id="SSF55785">
    <property type="entry name" value="PYP-like sensor domain (PAS domain)"/>
    <property type="match status" value="4"/>
</dbReference>
<organism evidence="17 18">
    <name type="scientific">Cnuella takakiae</name>
    <dbReference type="NCBI Taxonomy" id="1302690"/>
    <lineage>
        <taxon>Bacteria</taxon>
        <taxon>Pseudomonadati</taxon>
        <taxon>Bacteroidota</taxon>
        <taxon>Chitinophagia</taxon>
        <taxon>Chitinophagales</taxon>
        <taxon>Chitinophagaceae</taxon>
        <taxon>Cnuella</taxon>
    </lineage>
</organism>
<gene>
    <name evidence="17" type="ORF">SAMN05444008_109138</name>
</gene>
<evidence type="ECO:0000256" key="8">
    <source>
        <dbReference type="ARBA" id="ARBA00022692"/>
    </source>
</evidence>
<feature type="domain" description="Histidine kinase" evidence="14">
    <location>
        <begin position="532"/>
        <end position="719"/>
    </location>
</feature>
<name>A0A1M5CMN3_9BACT</name>
<sequence>MLQTCPEPSLSPSLETHSLLQSIPDVIFVFQPSGFIVFVSPSCKALLGYDPEEMIGKSFLDFVHTDDIDKTLRFVNRQSKSGVAKKFDNRYYRKDGSPLSLLWSGRWEPNDNLFYCVARDNSEYSELEHRLQKAQELALMASYEFDLETGRYTHVSDSFYSIFGIERKAQEAFSLAQFWMLVHPADRQRVQQSALQVQPGEQASIEYRIIRPDGAVRYIHRQREVWCNSEGKAVRVLGTIQDITERKTAEATLFNREERFRYLMQNGNDMFGIIANDGTYRFVGDNVLVHLGYHPEELVGQSVLYLVHPDDLEMAGQALRQITVNKVLTVGPFRIRNNKGEWRWVETTASNHLSNPLIEGIVINSRDVTEKKLREDALESSERLFKALVRNGSDLIVILDEQSCFTYLSENVGSLMGYEPSELLGRPVFDYIHEEDQVKVSTELKAMLEHTDASAVQHRFRHKSGKWVWLESKGSNHLHNNSIRGVLVNARNIDDRKKLHDRLSRERGHRQRAITAAVIRAQEQERTLLGLELHDNVNQVLTTVKLYTEMFVSGYITDKQVLVKSAQFTQDCINEIRTISKRLSVPTLGNISLQESITELVRSVNLAQKTVFHISVSLEPAPVISEELHLTLYRIVQESVNNILKYAAASDAWITIEHKDQHLLLMIRDNGLGFDVSTRKAGIGIANMKTRADSQHGRFKVQSRPGAGTVIRASFPLEEAPTIG</sequence>
<dbReference type="InterPro" id="IPR003594">
    <property type="entry name" value="HATPase_dom"/>
</dbReference>
<evidence type="ECO:0000313" key="17">
    <source>
        <dbReference type="EMBL" id="SHF55970.1"/>
    </source>
</evidence>
<dbReference type="Gene3D" id="3.30.565.10">
    <property type="entry name" value="Histidine kinase-like ATPase, C-terminal domain"/>
    <property type="match status" value="1"/>
</dbReference>
<evidence type="ECO:0000259" key="14">
    <source>
        <dbReference type="PROSITE" id="PS50109"/>
    </source>
</evidence>
<dbReference type="Pfam" id="PF02518">
    <property type="entry name" value="HATPase_c"/>
    <property type="match status" value="1"/>
</dbReference>
<evidence type="ECO:0000259" key="15">
    <source>
        <dbReference type="PROSITE" id="PS50112"/>
    </source>
</evidence>
<dbReference type="SMART" id="SM00387">
    <property type="entry name" value="HATPase_c"/>
    <property type="match status" value="1"/>
</dbReference>
<proteinExistence type="predicted"/>
<evidence type="ECO:0000256" key="13">
    <source>
        <dbReference type="ARBA" id="ARBA00023136"/>
    </source>
</evidence>
<dbReference type="GO" id="GO:0005886">
    <property type="term" value="C:plasma membrane"/>
    <property type="evidence" value="ECO:0007669"/>
    <property type="project" value="UniProtKB-SubCell"/>
</dbReference>
<feature type="domain" description="PAC" evidence="16">
    <location>
        <begin position="203"/>
        <end position="255"/>
    </location>
</feature>
<dbReference type="Proteomes" id="UP000184368">
    <property type="component" value="Unassembled WGS sequence"/>
</dbReference>
<evidence type="ECO:0000256" key="5">
    <source>
        <dbReference type="ARBA" id="ARBA00022519"/>
    </source>
</evidence>
<protein>
    <recommendedName>
        <fullName evidence="3">histidine kinase</fullName>
        <ecNumber evidence="3">2.7.13.3</ecNumber>
    </recommendedName>
</protein>
<dbReference type="PROSITE" id="PS50109">
    <property type="entry name" value="HIS_KIN"/>
    <property type="match status" value="1"/>
</dbReference>
<dbReference type="InterPro" id="IPR052162">
    <property type="entry name" value="Sensor_kinase/Photoreceptor"/>
</dbReference>
<dbReference type="FunFam" id="2.10.70.100:FF:000001">
    <property type="entry name" value="Sensory transduction histidine kinase"/>
    <property type="match status" value="1"/>
</dbReference>
<dbReference type="GO" id="GO:0000166">
    <property type="term" value="F:nucleotide binding"/>
    <property type="evidence" value="ECO:0007669"/>
    <property type="project" value="UniProtKB-KW"/>
</dbReference>
<evidence type="ECO:0000256" key="3">
    <source>
        <dbReference type="ARBA" id="ARBA00012438"/>
    </source>
</evidence>
<evidence type="ECO:0000256" key="2">
    <source>
        <dbReference type="ARBA" id="ARBA00004429"/>
    </source>
</evidence>
<dbReference type="Gene3D" id="3.30.450.20">
    <property type="entry name" value="PAS domain"/>
    <property type="match status" value="4"/>
</dbReference>
<keyword evidence="11" id="KW-0418">Kinase</keyword>
<evidence type="ECO:0000259" key="16">
    <source>
        <dbReference type="PROSITE" id="PS50113"/>
    </source>
</evidence>
<dbReference type="InterPro" id="IPR005467">
    <property type="entry name" value="His_kinase_dom"/>
</dbReference>
<dbReference type="InterPro" id="IPR000014">
    <property type="entry name" value="PAS"/>
</dbReference>
<dbReference type="CDD" id="cd16917">
    <property type="entry name" value="HATPase_UhpB-NarQ-NarX-like"/>
    <property type="match status" value="1"/>
</dbReference>
<evidence type="ECO:0000256" key="7">
    <source>
        <dbReference type="ARBA" id="ARBA00022679"/>
    </source>
</evidence>
<keyword evidence="8" id="KW-0812">Transmembrane</keyword>
<dbReference type="Pfam" id="PF08447">
    <property type="entry name" value="PAS_3"/>
    <property type="match status" value="3"/>
</dbReference>
<evidence type="ECO:0000256" key="10">
    <source>
        <dbReference type="ARBA" id="ARBA00022741"/>
    </source>
</evidence>
<keyword evidence="9" id="KW-0677">Repeat</keyword>
<keyword evidence="4" id="KW-1003">Cell membrane</keyword>
<accession>A0A1M5CMN3</accession>
<comment type="catalytic activity">
    <reaction evidence="1">
        <text>ATP + protein L-histidine = ADP + protein N-phospho-L-histidine.</text>
        <dbReference type="EC" id="2.7.13.3"/>
    </reaction>
</comment>
<dbReference type="AlphaFoldDB" id="A0A1M5CMN3"/>
<keyword evidence="12" id="KW-1133">Transmembrane helix</keyword>
<evidence type="ECO:0000313" key="18">
    <source>
        <dbReference type="Proteomes" id="UP000184368"/>
    </source>
</evidence>
<dbReference type="PANTHER" id="PTHR43304">
    <property type="entry name" value="PHYTOCHROME-LIKE PROTEIN CPH1"/>
    <property type="match status" value="1"/>
</dbReference>
<dbReference type="PANTHER" id="PTHR43304:SF1">
    <property type="entry name" value="PAC DOMAIN-CONTAINING PROTEIN"/>
    <property type="match status" value="1"/>
</dbReference>
<evidence type="ECO:0000256" key="4">
    <source>
        <dbReference type="ARBA" id="ARBA00022475"/>
    </source>
</evidence>
<keyword evidence="6" id="KW-0597">Phosphoprotein</keyword>
<dbReference type="PROSITE" id="PS50113">
    <property type="entry name" value="PAC"/>
    <property type="match status" value="1"/>
</dbReference>
<keyword evidence="7" id="KW-0808">Transferase</keyword>
<dbReference type="InterPro" id="IPR013655">
    <property type="entry name" value="PAS_fold_3"/>
</dbReference>
<dbReference type="STRING" id="1302690.BUE76_08195"/>
<dbReference type="NCBIfam" id="TIGR00229">
    <property type="entry name" value="sensory_box"/>
    <property type="match status" value="4"/>
</dbReference>
<feature type="domain" description="PAS" evidence="15">
    <location>
        <begin position="19"/>
        <end position="82"/>
    </location>
</feature>
<dbReference type="GO" id="GO:0004673">
    <property type="term" value="F:protein histidine kinase activity"/>
    <property type="evidence" value="ECO:0007669"/>
    <property type="project" value="UniProtKB-EC"/>
</dbReference>
<dbReference type="SMART" id="SM00091">
    <property type="entry name" value="PAS"/>
    <property type="match status" value="4"/>
</dbReference>
<dbReference type="EC" id="2.7.13.3" evidence="3"/>
<evidence type="ECO:0000256" key="6">
    <source>
        <dbReference type="ARBA" id="ARBA00022553"/>
    </source>
</evidence>
<dbReference type="Gene3D" id="2.10.70.100">
    <property type="match status" value="1"/>
</dbReference>
<feature type="domain" description="PAS" evidence="15">
    <location>
        <begin position="256"/>
        <end position="326"/>
    </location>
</feature>
<dbReference type="Gene3D" id="1.20.5.1930">
    <property type="match status" value="1"/>
</dbReference>
<dbReference type="EMBL" id="FQUO01000009">
    <property type="protein sequence ID" value="SHF55970.1"/>
    <property type="molecule type" value="Genomic_DNA"/>
</dbReference>
<evidence type="ECO:0000256" key="11">
    <source>
        <dbReference type="ARBA" id="ARBA00022777"/>
    </source>
</evidence>
<evidence type="ECO:0000256" key="1">
    <source>
        <dbReference type="ARBA" id="ARBA00000085"/>
    </source>
</evidence>
<keyword evidence="13" id="KW-0472">Membrane</keyword>
<dbReference type="Pfam" id="PF13426">
    <property type="entry name" value="PAS_9"/>
    <property type="match status" value="1"/>
</dbReference>
<evidence type="ECO:0000256" key="9">
    <source>
        <dbReference type="ARBA" id="ARBA00022737"/>
    </source>
</evidence>
<dbReference type="PROSITE" id="PS50112">
    <property type="entry name" value="PAS"/>
    <property type="match status" value="3"/>
</dbReference>
<reference evidence="17 18" key="1">
    <citation type="submission" date="2016-11" db="EMBL/GenBank/DDBJ databases">
        <authorList>
            <person name="Jaros S."/>
            <person name="Januszkiewicz K."/>
            <person name="Wedrychowicz H."/>
        </authorList>
    </citation>
    <scope>NUCLEOTIDE SEQUENCE [LARGE SCALE GENOMIC DNA]</scope>
    <source>
        <strain evidence="17 18">DSM 26897</strain>
    </source>
</reference>
<dbReference type="CDD" id="cd00130">
    <property type="entry name" value="PAS"/>
    <property type="match status" value="4"/>
</dbReference>
<comment type="subcellular location">
    <subcellularLocation>
        <location evidence="2">Cell inner membrane</location>
        <topology evidence="2">Multi-pass membrane protein</topology>
    </subcellularLocation>
</comment>
<dbReference type="SUPFAM" id="SSF55874">
    <property type="entry name" value="ATPase domain of HSP90 chaperone/DNA topoisomerase II/histidine kinase"/>
    <property type="match status" value="1"/>
</dbReference>
<keyword evidence="18" id="KW-1185">Reference proteome</keyword>
<dbReference type="InterPro" id="IPR001610">
    <property type="entry name" value="PAC"/>
</dbReference>